<organism evidence="1 2">
    <name type="scientific">Cytobacillus firmus</name>
    <name type="common">Bacillus firmus</name>
    <dbReference type="NCBI Taxonomy" id="1399"/>
    <lineage>
        <taxon>Bacteria</taxon>
        <taxon>Bacillati</taxon>
        <taxon>Bacillota</taxon>
        <taxon>Bacilli</taxon>
        <taxon>Bacillales</taxon>
        <taxon>Bacillaceae</taxon>
        <taxon>Cytobacillus</taxon>
    </lineage>
</organism>
<dbReference type="EMBL" id="QNSF01000011">
    <property type="protein sequence ID" value="RBP89404.1"/>
    <property type="molecule type" value="Genomic_DNA"/>
</dbReference>
<dbReference type="Proteomes" id="UP000252731">
    <property type="component" value="Unassembled WGS sequence"/>
</dbReference>
<evidence type="ECO:0000313" key="2">
    <source>
        <dbReference type="Proteomes" id="UP000252731"/>
    </source>
</evidence>
<protein>
    <submittedName>
        <fullName evidence="1">Uncharacterized protein</fullName>
    </submittedName>
</protein>
<reference evidence="1 2" key="1">
    <citation type="submission" date="2018-06" db="EMBL/GenBank/DDBJ databases">
        <title>Freshwater and sediment microbial communities from various areas in North America, analyzing microbe dynamics in response to fracking.</title>
        <authorList>
            <person name="Lamendella R."/>
        </authorList>
    </citation>
    <scope>NUCLEOTIDE SEQUENCE [LARGE SCALE GENOMIC DNA]</scope>
    <source>
        <strain evidence="1 2">14_TX</strain>
    </source>
</reference>
<dbReference type="RefSeq" id="WP_258549831.1">
    <property type="nucleotide sequence ID" value="NZ_QNSF01000011.1"/>
</dbReference>
<gene>
    <name evidence="1" type="ORF">DFO70_11151</name>
</gene>
<keyword evidence="2" id="KW-1185">Reference proteome</keyword>
<proteinExistence type="predicted"/>
<comment type="caution">
    <text evidence="1">The sequence shown here is derived from an EMBL/GenBank/DDBJ whole genome shotgun (WGS) entry which is preliminary data.</text>
</comment>
<name>A0A366JNC4_CYTFI</name>
<dbReference type="AlphaFoldDB" id="A0A366JNC4"/>
<evidence type="ECO:0000313" key="1">
    <source>
        <dbReference type="EMBL" id="RBP89404.1"/>
    </source>
</evidence>
<sequence length="41" mass="4818">MKLTPIIRKPEPVEETDNLKDRVIELEAKVKELEDKLNQTL</sequence>
<accession>A0A366JNC4</accession>